<dbReference type="InterPro" id="IPR019927">
    <property type="entry name" value="Ribosomal_uL3_bac/org-type"/>
</dbReference>
<dbReference type="Ensembl" id="ENSCSAVT00000011976.1">
    <property type="protein sequence ID" value="ENSCSAVP00000011838.1"/>
    <property type="gene ID" value="ENSCSAVG00000006945.1"/>
</dbReference>
<evidence type="ECO:0000313" key="7">
    <source>
        <dbReference type="Proteomes" id="UP000007875"/>
    </source>
</evidence>
<evidence type="ECO:0000256" key="2">
    <source>
        <dbReference type="ARBA" id="ARBA00022980"/>
    </source>
</evidence>
<evidence type="ECO:0000313" key="6">
    <source>
        <dbReference type="Ensembl" id="ENSCSAVP00000011838.1"/>
    </source>
</evidence>
<evidence type="ECO:0000256" key="5">
    <source>
        <dbReference type="ARBA" id="ARBA00035396"/>
    </source>
</evidence>
<evidence type="ECO:0000256" key="4">
    <source>
        <dbReference type="ARBA" id="ARBA00035209"/>
    </source>
</evidence>
<dbReference type="AlphaFoldDB" id="H2Z2M6"/>
<evidence type="ECO:0000256" key="3">
    <source>
        <dbReference type="ARBA" id="ARBA00023274"/>
    </source>
</evidence>
<sequence>MLRDARNSPLNDEEWPLLPWEPQSKRCGAVGIKLGVHPLWFKDGTYANCTLIQIKDCHVIKYFSKEDYNGKTAAAIIGGKNASPFYKNEKYHEFCRDAGVPVKSKCFRFLITENAALKPGTEITAMHFRPGQYVDCLAQSIGYGFQGVVQRWHFAGGHARKDKKWMRRPGSIGGSSIGWVMKGKKMAGQLGGTYERTRGLKVLRINTRYNVIYVKGRISGHVNQFVKITDSTLGKYLPQSKEQSEKLIGPFPRYIPEITEEELPEEIYDDNVLSLSAPPLV</sequence>
<dbReference type="Gene3D" id="2.40.30.10">
    <property type="entry name" value="Translation factors"/>
    <property type="match status" value="2"/>
</dbReference>
<dbReference type="GO" id="GO:0006412">
    <property type="term" value="P:translation"/>
    <property type="evidence" value="ECO:0007669"/>
    <property type="project" value="InterPro"/>
</dbReference>
<name>H2Z2M6_CIOSA</name>
<reference evidence="6" key="3">
    <citation type="submission" date="2025-09" db="UniProtKB">
        <authorList>
            <consortium name="Ensembl"/>
        </authorList>
    </citation>
    <scope>IDENTIFICATION</scope>
</reference>
<evidence type="ECO:0000256" key="1">
    <source>
        <dbReference type="ARBA" id="ARBA00006540"/>
    </source>
</evidence>
<dbReference type="Proteomes" id="UP000007875">
    <property type="component" value="Unassembled WGS sequence"/>
</dbReference>
<protein>
    <recommendedName>
        <fullName evidence="4">Large ribosomal subunit protein uL3m</fullName>
    </recommendedName>
    <alternativeName>
        <fullName evidence="5">39S ribosomal protein L3, mitochondrial</fullName>
    </alternativeName>
</protein>
<dbReference type="InterPro" id="IPR009000">
    <property type="entry name" value="Transl_B-barrel_sf"/>
</dbReference>
<dbReference type="PANTHER" id="PTHR11229">
    <property type="entry name" value="50S RIBOSOMAL PROTEIN L3"/>
    <property type="match status" value="1"/>
</dbReference>
<dbReference type="GeneTree" id="ENSGT00390000011422"/>
<organism evidence="6 7">
    <name type="scientific">Ciona savignyi</name>
    <name type="common">Pacific transparent sea squirt</name>
    <dbReference type="NCBI Taxonomy" id="51511"/>
    <lineage>
        <taxon>Eukaryota</taxon>
        <taxon>Metazoa</taxon>
        <taxon>Chordata</taxon>
        <taxon>Tunicata</taxon>
        <taxon>Ascidiacea</taxon>
        <taxon>Phlebobranchia</taxon>
        <taxon>Cionidae</taxon>
        <taxon>Ciona</taxon>
    </lineage>
</organism>
<reference evidence="7" key="1">
    <citation type="submission" date="2003-08" db="EMBL/GenBank/DDBJ databases">
        <authorList>
            <person name="Birren B."/>
            <person name="Nusbaum C."/>
            <person name="Abebe A."/>
            <person name="Abouelleil A."/>
            <person name="Adekoya E."/>
            <person name="Ait-zahra M."/>
            <person name="Allen N."/>
            <person name="Allen T."/>
            <person name="An P."/>
            <person name="Anderson M."/>
            <person name="Anderson S."/>
            <person name="Arachchi H."/>
            <person name="Armbruster J."/>
            <person name="Bachantsang P."/>
            <person name="Baldwin J."/>
            <person name="Barry A."/>
            <person name="Bayul T."/>
            <person name="Blitshsteyn B."/>
            <person name="Bloom T."/>
            <person name="Blye J."/>
            <person name="Boguslavskiy L."/>
            <person name="Borowsky M."/>
            <person name="Boukhgalter B."/>
            <person name="Brunache A."/>
            <person name="Butler J."/>
            <person name="Calixte N."/>
            <person name="Calvo S."/>
            <person name="Camarata J."/>
            <person name="Campo K."/>
            <person name="Chang J."/>
            <person name="Cheshatsang Y."/>
            <person name="Citroen M."/>
            <person name="Collymore A."/>
            <person name="Considine T."/>
            <person name="Cook A."/>
            <person name="Cooke P."/>
            <person name="Corum B."/>
            <person name="Cuomo C."/>
            <person name="David R."/>
            <person name="Dawoe T."/>
            <person name="Degray S."/>
            <person name="Dodge S."/>
            <person name="Dooley K."/>
            <person name="Dorje P."/>
            <person name="Dorjee K."/>
            <person name="Dorris L."/>
            <person name="Duffey N."/>
            <person name="Dupes A."/>
            <person name="Elkins T."/>
            <person name="Engels R."/>
            <person name="Erickson J."/>
            <person name="Farina A."/>
            <person name="Faro S."/>
            <person name="Ferreira P."/>
            <person name="Fischer H."/>
            <person name="Fitzgerald M."/>
            <person name="Foley K."/>
            <person name="Gage D."/>
            <person name="Galagan J."/>
            <person name="Gearin G."/>
            <person name="Gnerre S."/>
            <person name="Gnirke A."/>
            <person name="Goyette A."/>
            <person name="Graham J."/>
            <person name="Grandbois E."/>
            <person name="Gyaltsen K."/>
            <person name="Hafez N."/>
            <person name="Hagopian D."/>
            <person name="Hagos B."/>
            <person name="Hall J."/>
            <person name="Hatcher B."/>
            <person name="Heller A."/>
            <person name="Higgins H."/>
            <person name="Honan T."/>
            <person name="Horn A."/>
            <person name="Houde N."/>
            <person name="Hughes L."/>
            <person name="Hulme W."/>
            <person name="Husby E."/>
            <person name="Iliev I."/>
            <person name="Jaffe D."/>
            <person name="Jones C."/>
            <person name="Kamal M."/>
            <person name="Kamat A."/>
            <person name="Kamvysselis M."/>
            <person name="Karlsson E."/>
            <person name="Kells C."/>
            <person name="Kieu A."/>
            <person name="Kisner P."/>
            <person name="Kodira C."/>
            <person name="Kulbokas E."/>
            <person name="Labutti K."/>
            <person name="Lama D."/>
            <person name="Landers T."/>
            <person name="Leger J."/>
            <person name="Levine S."/>
            <person name="Lewis D."/>
            <person name="Lewis T."/>
            <person name="Lindblad-toh K."/>
            <person name="Liu X."/>
            <person name="Lokyitsang T."/>
            <person name="Lokyitsang Y."/>
            <person name="Lucien O."/>
            <person name="Lui A."/>
            <person name="Ma L.J."/>
            <person name="Mabbitt R."/>
            <person name="Macdonald J."/>
            <person name="Maclean C."/>
            <person name="Major J."/>
            <person name="Manning J."/>
            <person name="Marabella R."/>
            <person name="Maru K."/>
            <person name="Matthews C."/>
            <person name="Mauceli E."/>
            <person name="Mccarthy M."/>
            <person name="Mcdonough S."/>
            <person name="Mcghee T."/>
            <person name="Meldrim J."/>
            <person name="Meneus L."/>
            <person name="Mesirov J."/>
            <person name="Mihalev A."/>
            <person name="Mihova T."/>
            <person name="Mikkelsen T."/>
            <person name="Mlenga V."/>
            <person name="Moru K."/>
            <person name="Mozes J."/>
            <person name="Mulrain L."/>
            <person name="Munson G."/>
            <person name="Naylor J."/>
            <person name="Newes C."/>
            <person name="Nguyen C."/>
            <person name="Nguyen N."/>
            <person name="Nguyen T."/>
            <person name="Nicol R."/>
            <person name="Nielsen C."/>
            <person name="Nizzari M."/>
            <person name="Norbu C."/>
            <person name="Norbu N."/>
            <person name="O'donnell P."/>
            <person name="Okoawo O."/>
            <person name="O'leary S."/>
            <person name="Omotosho B."/>
            <person name="O'neill K."/>
            <person name="Osman S."/>
            <person name="Parker S."/>
            <person name="Perrin D."/>
            <person name="Phunkhang P."/>
            <person name="Piqani B."/>
            <person name="Purcell S."/>
            <person name="Rachupka T."/>
            <person name="Ramasamy U."/>
            <person name="Rameau R."/>
            <person name="Ray V."/>
            <person name="Raymond C."/>
            <person name="Retta R."/>
            <person name="Richardson S."/>
            <person name="Rise C."/>
            <person name="Rodriguez J."/>
            <person name="Rogers J."/>
            <person name="Rogov P."/>
            <person name="Rutman M."/>
            <person name="Schupbach R."/>
            <person name="Seaman C."/>
            <person name="Settipalli S."/>
            <person name="Sharpe T."/>
            <person name="Sheridan J."/>
            <person name="Sherpa N."/>
            <person name="Shi J."/>
            <person name="Smirnov S."/>
            <person name="Smith C."/>
            <person name="Sougnez C."/>
            <person name="Spencer B."/>
            <person name="Stalker J."/>
            <person name="Stange-thomann N."/>
            <person name="Stavropoulos S."/>
            <person name="Stetson K."/>
            <person name="Stone C."/>
            <person name="Stone S."/>
            <person name="Stubbs M."/>
            <person name="Talamas J."/>
            <person name="Tchuinga P."/>
            <person name="Tenzing P."/>
            <person name="Tesfaye S."/>
            <person name="Theodore J."/>
            <person name="Thoulutsang Y."/>
            <person name="Topham K."/>
            <person name="Towey S."/>
            <person name="Tsamla T."/>
            <person name="Tsomo N."/>
            <person name="Vallee D."/>
            <person name="Vassiliev H."/>
            <person name="Venkataraman V."/>
            <person name="Vinson J."/>
            <person name="Vo A."/>
            <person name="Wade C."/>
            <person name="Wang S."/>
            <person name="Wangchuk T."/>
            <person name="Wangdi T."/>
            <person name="Whittaker C."/>
            <person name="Wilkinson J."/>
            <person name="Wu Y."/>
            <person name="Wyman D."/>
            <person name="Yadav S."/>
            <person name="Yang S."/>
            <person name="Yang X."/>
            <person name="Yeager S."/>
            <person name="Yee E."/>
            <person name="Young G."/>
            <person name="Zainoun J."/>
            <person name="Zembeck L."/>
            <person name="Zimmer A."/>
            <person name="Zody M."/>
            <person name="Lander E."/>
        </authorList>
    </citation>
    <scope>NUCLEOTIDE SEQUENCE [LARGE SCALE GENOMIC DNA]</scope>
</reference>
<dbReference type="HOGENOM" id="CLU_044142_1_1_1"/>
<dbReference type="GO" id="GO:0003735">
    <property type="term" value="F:structural constituent of ribosome"/>
    <property type="evidence" value="ECO:0007669"/>
    <property type="project" value="InterPro"/>
</dbReference>
<comment type="similarity">
    <text evidence="1">Belongs to the universal ribosomal protein uL3 family.</text>
</comment>
<dbReference type="Pfam" id="PF00297">
    <property type="entry name" value="Ribosomal_L3"/>
    <property type="match status" value="1"/>
</dbReference>
<dbReference type="eggNOG" id="KOG3141">
    <property type="taxonomic scope" value="Eukaryota"/>
</dbReference>
<dbReference type="FunFam" id="2.40.30.10:FF:000067">
    <property type="entry name" value="39S ribosomal protein L3, mitochondrial"/>
    <property type="match status" value="1"/>
</dbReference>
<accession>H2Z2M6</accession>
<reference evidence="6" key="2">
    <citation type="submission" date="2025-08" db="UniProtKB">
        <authorList>
            <consortium name="Ensembl"/>
        </authorList>
    </citation>
    <scope>IDENTIFICATION</scope>
</reference>
<dbReference type="SUPFAM" id="SSF50447">
    <property type="entry name" value="Translation proteins"/>
    <property type="match status" value="1"/>
</dbReference>
<dbReference type="GO" id="GO:0005762">
    <property type="term" value="C:mitochondrial large ribosomal subunit"/>
    <property type="evidence" value="ECO:0007669"/>
    <property type="project" value="TreeGrafter"/>
</dbReference>
<dbReference type="STRING" id="51511.ENSCSAVP00000011838"/>
<dbReference type="PANTHER" id="PTHR11229:SF8">
    <property type="entry name" value="LARGE RIBOSOMAL SUBUNIT PROTEIN UL3M"/>
    <property type="match status" value="1"/>
</dbReference>
<keyword evidence="3" id="KW-0687">Ribonucleoprotein</keyword>
<keyword evidence="2" id="KW-0689">Ribosomal protein</keyword>
<proteinExistence type="inferred from homology"/>
<dbReference type="InterPro" id="IPR000597">
    <property type="entry name" value="Ribosomal_uL3"/>
</dbReference>
<dbReference type="FunCoup" id="H2Z2M6">
    <property type="interactions" value="454"/>
</dbReference>
<keyword evidence="7" id="KW-1185">Reference proteome</keyword>
<dbReference type="InParanoid" id="H2Z2M6"/>
<dbReference type="OMA" id="DGTYANC"/>